<dbReference type="Pfam" id="PF11807">
    <property type="entry name" value="UstYa"/>
    <property type="match status" value="1"/>
</dbReference>
<evidence type="ECO:0000259" key="12">
    <source>
        <dbReference type="PROSITE" id="PS50893"/>
    </source>
</evidence>
<dbReference type="InterPro" id="IPR044726">
    <property type="entry name" value="ABCC_6TM_D2"/>
</dbReference>
<dbReference type="SUPFAM" id="SSF90123">
    <property type="entry name" value="ABC transporter transmembrane region"/>
    <property type="match status" value="1"/>
</dbReference>
<dbReference type="InterPro" id="IPR050173">
    <property type="entry name" value="ABC_transporter_C-like"/>
</dbReference>
<evidence type="ECO:0000259" key="13">
    <source>
        <dbReference type="PROSITE" id="PS50929"/>
    </source>
</evidence>
<dbReference type="SMART" id="SM00382">
    <property type="entry name" value="AAA"/>
    <property type="match status" value="2"/>
</dbReference>
<dbReference type="PROSITE" id="PS50893">
    <property type="entry name" value="ABC_TRANSPORTER_2"/>
    <property type="match status" value="2"/>
</dbReference>
<keyword evidence="15" id="KW-1185">Reference proteome</keyword>
<evidence type="ECO:0000256" key="3">
    <source>
        <dbReference type="ARBA" id="ARBA00022475"/>
    </source>
</evidence>
<feature type="region of interest" description="Disordered" evidence="10">
    <location>
        <begin position="357"/>
        <end position="378"/>
    </location>
</feature>
<feature type="transmembrane region" description="Helical" evidence="11">
    <location>
        <begin position="43"/>
        <end position="67"/>
    </location>
</feature>
<reference evidence="14" key="1">
    <citation type="submission" date="2023-02" db="EMBL/GenBank/DDBJ databases">
        <title>Colletotrichum kahawae CIFC_Que2 genome sequencing and assembly.</title>
        <authorList>
            <person name="Baroncelli R."/>
        </authorList>
    </citation>
    <scope>NUCLEOTIDE SEQUENCE</scope>
    <source>
        <strain evidence="14">CIFC_Que2</strain>
    </source>
</reference>
<dbReference type="Pfam" id="PF00005">
    <property type="entry name" value="ABC_tran"/>
    <property type="match status" value="2"/>
</dbReference>
<keyword evidence="3" id="KW-1003">Cell membrane</keyword>
<dbReference type="Pfam" id="PF00664">
    <property type="entry name" value="ABC_membrane"/>
    <property type="match status" value="1"/>
</dbReference>
<dbReference type="PANTHER" id="PTHR24223:SF404">
    <property type="entry name" value="ABC MULTIDRUG TRANSPORTER (EUROFUNG)-RELATED"/>
    <property type="match status" value="1"/>
</dbReference>
<keyword evidence="8 11" id="KW-0472">Membrane</keyword>
<dbReference type="GO" id="GO:0005886">
    <property type="term" value="C:plasma membrane"/>
    <property type="evidence" value="ECO:0007669"/>
    <property type="project" value="UniProtKB-SubCell"/>
</dbReference>
<sequence>MFGSRLSDESEATLEETQDFLPNDKDGTSPSSARRQKTKGFGFFFWVIMCFNAILFPLSVACAVSAFRWKYTLQHKHGNALLRLTSWYSPVFDQTQIGIVDKRVNGSILNLDNSIFRRAPSPEVDEAWERISSLMPHHCHALSIARFAAYIGVNDDDSDLDSATMFSPLVLIALLGAPLIHLFQAMPALGSALGGFGRIHAFLETPKMFQNANFDVQPKQMHQGDTKLHSNPSGRNQVAISIRNASLGWSSEETVLENINLEVTRGSFVALVGKTGSGKSLLLKSAVGEAGHVSDSIELPLDEIAYCSQTPWLENMSAEQTRTQYGGSDQNWLAEVLEACFLDDLISLPDYRTGQVSSGGVRLSGGQRQRLGAKDEQDEKDTMVSDRQVYLRYARAMGFKNAGIFLFLVIAFAICLKLPVPTSASTLHASLLRTVLLAPFAFIGRDDTGSLMNRFNQDLMFVDALLPLDLFNTCAELFTSTFQLILVAVISKKALAVLPVLSATLYFIQRIYLRSSKQLRLLDISWKADIHTKFGETASGLSVIRANGWLNPMREKFMEKLDRSQEPFYLLYMVQRWLQLVLNLVVAGLAITIAGVAIGMRDKVAAGAVGVEFLNTTTLGETLTNFIISWTSLETSLGAIARVSMFERDTPREREEQSSVDVPDNWPTPGQVTFENVWAAYDDRDGGSNWRLSGITLIVKPGERVAVYGRTGSGKSTLLLALLGMLHMPVGSVRVDGIDVSALQMTILRRRFKVVSQDSFFEPTSTFRQDLDPSGGISDVDIEEILKECRVWEVVAASGGFDGKRADTKLSAGEAQLFGFLLRSLDRETEVHTKTVMSARLQNATVIAVMHRLEAVATYDKFAVLDKGALIDSGDVADFKARCELFK</sequence>
<feature type="transmembrane region" description="Helical" evidence="11">
    <location>
        <begin position="402"/>
        <end position="420"/>
    </location>
</feature>
<proteinExistence type="inferred from homology"/>
<keyword evidence="7 11" id="KW-1133">Transmembrane helix</keyword>
<dbReference type="SUPFAM" id="SSF52540">
    <property type="entry name" value="P-loop containing nucleoside triphosphate hydrolases"/>
    <property type="match status" value="2"/>
</dbReference>
<protein>
    <submittedName>
        <fullName evidence="14">ABC multidrug transporter</fullName>
    </submittedName>
</protein>
<evidence type="ECO:0000256" key="4">
    <source>
        <dbReference type="ARBA" id="ARBA00022692"/>
    </source>
</evidence>
<feature type="domain" description="ABC transporter" evidence="12">
    <location>
        <begin position="672"/>
        <end position="885"/>
    </location>
</feature>
<keyword evidence="2" id="KW-0813">Transport</keyword>
<dbReference type="GO" id="GO:0043386">
    <property type="term" value="P:mycotoxin biosynthetic process"/>
    <property type="evidence" value="ECO:0007669"/>
    <property type="project" value="InterPro"/>
</dbReference>
<dbReference type="InterPro" id="IPR003593">
    <property type="entry name" value="AAA+_ATPase"/>
</dbReference>
<dbReference type="InterPro" id="IPR011527">
    <property type="entry name" value="ABC1_TM_dom"/>
</dbReference>
<comment type="subcellular location">
    <subcellularLocation>
        <location evidence="1">Cell membrane</location>
        <topology evidence="1">Multi-pass membrane protein</topology>
    </subcellularLocation>
</comment>
<evidence type="ECO:0000313" key="15">
    <source>
        <dbReference type="Proteomes" id="UP001281614"/>
    </source>
</evidence>
<evidence type="ECO:0000256" key="6">
    <source>
        <dbReference type="ARBA" id="ARBA00022840"/>
    </source>
</evidence>
<evidence type="ECO:0000256" key="9">
    <source>
        <dbReference type="ARBA" id="ARBA00035112"/>
    </source>
</evidence>
<dbReference type="InterPro" id="IPR036640">
    <property type="entry name" value="ABC1_TM_sf"/>
</dbReference>
<dbReference type="CDD" id="cd18580">
    <property type="entry name" value="ABC_6TM_ABCC_D2"/>
    <property type="match status" value="1"/>
</dbReference>
<evidence type="ECO:0000256" key="10">
    <source>
        <dbReference type="SAM" id="MobiDB-lite"/>
    </source>
</evidence>
<feature type="region of interest" description="Disordered" evidence="10">
    <location>
        <begin position="1"/>
        <end position="35"/>
    </location>
</feature>
<dbReference type="InterPro" id="IPR021765">
    <property type="entry name" value="UstYa-like"/>
</dbReference>
<gene>
    <name evidence="14" type="ORF">CKAH01_05869</name>
</gene>
<dbReference type="GO" id="GO:0005524">
    <property type="term" value="F:ATP binding"/>
    <property type="evidence" value="ECO:0007669"/>
    <property type="project" value="UniProtKB-KW"/>
</dbReference>
<comment type="similarity">
    <text evidence="9">Belongs to the ustYa family.</text>
</comment>
<evidence type="ECO:0000313" key="14">
    <source>
        <dbReference type="EMBL" id="KAK2756348.1"/>
    </source>
</evidence>
<dbReference type="EMBL" id="VYYT01000211">
    <property type="protein sequence ID" value="KAK2756348.1"/>
    <property type="molecule type" value="Genomic_DNA"/>
</dbReference>
<dbReference type="Gene3D" id="3.40.50.300">
    <property type="entry name" value="P-loop containing nucleotide triphosphate hydrolases"/>
    <property type="match status" value="2"/>
</dbReference>
<keyword evidence="6" id="KW-0067">ATP-binding</keyword>
<dbReference type="InterPro" id="IPR027417">
    <property type="entry name" value="P-loop_NTPase"/>
</dbReference>
<keyword evidence="5" id="KW-0547">Nucleotide-binding</keyword>
<comment type="caution">
    <text evidence="14">The sequence shown here is derived from an EMBL/GenBank/DDBJ whole genome shotgun (WGS) entry which is preliminary data.</text>
</comment>
<dbReference type="Gene3D" id="1.20.1560.10">
    <property type="entry name" value="ABC transporter type 1, transmembrane domain"/>
    <property type="match status" value="1"/>
</dbReference>
<dbReference type="GO" id="GO:0016887">
    <property type="term" value="F:ATP hydrolysis activity"/>
    <property type="evidence" value="ECO:0007669"/>
    <property type="project" value="InterPro"/>
</dbReference>
<evidence type="ECO:0000256" key="5">
    <source>
        <dbReference type="ARBA" id="ARBA00022741"/>
    </source>
</evidence>
<dbReference type="GO" id="GO:0140359">
    <property type="term" value="F:ABC-type transporter activity"/>
    <property type="evidence" value="ECO:0007669"/>
    <property type="project" value="InterPro"/>
</dbReference>
<accession>A0AAD9YBY4</accession>
<feature type="transmembrane region" description="Helical" evidence="11">
    <location>
        <begin position="496"/>
        <end position="513"/>
    </location>
</feature>
<evidence type="ECO:0000256" key="7">
    <source>
        <dbReference type="ARBA" id="ARBA00022989"/>
    </source>
</evidence>
<feature type="domain" description="ABC transmembrane type-1" evidence="13">
    <location>
        <begin position="427"/>
        <end position="635"/>
    </location>
</feature>
<dbReference type="PANTHER" id="PTHR24223">
    <property type="entry name" value="ATP-BINDING CASSETTE SUB-FAMILY C"/>
    <property type="match status" value="1"/>
</dbReference>
<organism evidence="14 15">
    <name type="scientific">Colletotrichum kahawae</name>
    <name type="common">Coffee berry disease fungus</name>
    <dbReference type="NCBI Taxonomy" id="34407"/>
    <lineage>
        <taxon>Eukaryota</taxon>
        <taxon>Fungi</taxon>
        <taxon>Dikarya</taxon>
        <taxon>Ascomycota</taxon>
        <taxon>Pezizomycotina</taxon>
        <taxon>Sordariomycetes</taxon>
        <taxon>Hypocreomycetidae</taxon>
        <taxon>Glomerellales</taxon>
        <taxon>Glomerellaceae</taxon>
        <taxon>Colletotrichum</taxon>
        <taxon>Colletotrichum gloeosporioides species complex</taxon>
    </lineage>
</organism>
<dbReference type="InterPro" id="IPR003439">
    <property type="entry name" value="ABC_transporter-like_ATP-bd"/>
</dbReference>
<feature type="compositionally biased region" description="Acidic residues" evidence="10">
    <location>
        <begin position="9"/>
        <end position="18"/>
    </location>
</feature>
<dbReference type="AlphaFoldDB" id="A0AAD9YBY4"/>
<dbReference type="Proteomes" id="UP001281614">
    <property type="component" value="Unassembled WGS sequence"/>
</dbReference>
<feature type="transmembrane region" description="Helical" evidence="11">
    <location>
        <begin position="580"/>
        <end position="600"/>
    </location>
</feature>
<keyword evidence="4 11" id="KW-0812">Transmembrane</keyword>
<evidence type="ECO:0000256" key="8">
    <source>
        <dbReference type="ARBA" id="ARBA00023136"/>
    </source>
</evidence>
<evidence type="ECO:0000256" key="2">
    <source>
        <dbReference type="ARBA" id="ARBA00022448"/>
    </source>
</evidence>
<evidence type="ECO:0000256" key="11">
    <source>
        <dbReference type="SAM" id="Phobius"/>
    </source>
</evidence>
<name>A0AAD9YBY4_COLKA</name>
<evidence type="ECO:0000256" key="1">
    <source>
        <dbReference type="ARBA" id="ARBA00004651"/>
    </source>
</evidence>
<dbReference type="PROSITE" id="PS50929">
    <property type="entry name" value="ABC_TM1F"/>
    <property type="match status" value="1"/>
</dbReference>
<feature type="domain" description="ABC transporter" evidence="12">
    <location>
        <begin position="240"/>
        <end position="473"/>
    </location>
</feature>